<accession>A0ABT1KU35</accession>
<dbReference type="RefSeq" id="WP_254180100.1">
    <property type="nucleotide sequence ID" value="NZ_JANARS010000001.1"/>
</dbReference>
<evidence type="ECO:0000256" key="1">
    <source>
        <dbReference type="PROSITE-ProRule" id="PRU00510"/>
    </source>
</evidence>
<gene>
    <name evidence="2" type="ORF">NCI01_03640</name>
</gene>
<organism evidence="2 3">
    <name type="scientific">Nocardioides pinisoli</name>
    <dbReference type="NCBI Taxonomy" id="2950279"/>
    <lineage>
        <taxon>Bacteria</taxon>
        <taxon>Bacillati</taxon>
        <taxon>Actinomycetota</taxon>
        <taxon>Actinomycetes</taxon>
        <taxon>Propionibacteriales</taxon>
        <taxon>Nocardioidaceae</taxon>
        <taxon>Nocardioides</taxon>
    </lineage>
</organism>
<dbReference type="EMBL" id="JANARS010000001">
    <property type="protein sequence ID" value="MCP3420879.1"/>
    <property type="molecule type" value="Genomic_DNA"/>
</dbReference>
<reference evidence="2 3" key="1">
    <citation type="submission" date="2022-06" db="EMBL/GenBank/DDBJ databases">
        <authorList>
            <person name="So Y."/>
        </authorList>
    </citation>
    <scope>NUCLEOTIDE SEQUENCE [LARGE SCALE GENOMIC DNA]</scope>
    <source>
        <strain evidence="2 3">STR3</strain>
    </source>
</reference>
<proteinExistence type="predicted"/>
<name>A0ABT1KU35_9ACTN</name>
<evidence type="ECO:0000313" key="2">
    <source>
        <dbReference type="EMBL" id="MCP3420879.1"/>
    </source>
</evidence>
<keyword evidence="3" id="KW-1185">Reference proteome</keyword>
<dbReference type="Gene3D" id="1.20.120.910">
    <property type="entry name" value="DksA, coiled-coil domain"/>
    <property type="match status" value="1"/>
</dbReference>
<comment type="caution">
    <text evidence="2">The sequence shown here is derived from an EMBL/GenBank/DDBJ whole genome shotgun (WGS) entry which is preliminary data.</text>
</comment>
<evidence type="ECO:0008006" key="4">
    <source>
        <dbReference type="Google" id="ProtNLM"/>
    </source>
</evidence>
<protein>
    <recommendedName>
        <fullName evidence="4">DksA C4-type domain-containing protein</fullName>
    </recommendedName>
</protein>
<comment type="caution">
    <text evidence="1">Lacks conserved residue(s) required for the propagation of feature annotation.</text>
</comment>
<dbReference type="Proteomes" id="UP001204524">
    <property type="component" value="Unassembled WGS sequence"/>
</dbReference>
<evidence type="ECO:0000313" key="3">
    <source>
        <dbReference type="Proteomes" id="UP001204524"/>
    </source>
</evidence>
<dbReference type="PROSITE" id="PS51128">
    <property type="entry name" value="ZF_DKSA_2"/>
    <property type="match status" value="1"/>
</dbReference>
<sequence length="106" mass="11924">MTLNTHTHMYAPRPAPDVAAILAEVEDARAAQLESLREATDDLVAVAHRDAVSRILDEVRVARRRLADGVYDVCTRCNATISGHERREMLPWATSCRPCARRELDR</sequence>